<evidence type="ECO:0000313" key="10">
    <source>
        <dbReference type="Proteomes" id="UP000053477"/>
    </source>
</evidence>
<feature type="compositionally biased region" description="Low complexity" evidence="7">
    <location>
        <begin position="161"/>
        <end position="178"/>
    </location>
</feature>
<keyword evidence="10" id="KW-1185">Reference proteome</keyword>
<evidence type="ECO:0000256" key="3">
    <source>
        <dbReference type="ARBA" id="ARBA00022989"/>
    </source>
</evidence>
<evidence type="ECO:0008006" key="11">
    <source>
        <dbReference type="Google" id="ProtNLM"/>
    </source>
</evidence>
<dbReference type="AlphaFoldDB" id="A0A0H2S2J8"/>
<feature type="transmembrane region" description="Helical" evidence="8">
    <location>
        <begin position="80"/>
        <end position="100"/>
    </location>
</feature>
<dbReference type="Proteomes" id="UP000053477">
    <property type="component" value="Unassembled WGS sequence"/>
</dbReference>
<gene>
    <name evidence="9" type="ORF">SCHPADRAFT_831421</name>
</gene>
<dbReference type="InParanoid" id="A0A0H2S2J8"/>
<dbReference type="EMBL" id="KQ086005">
    <property type="protein sequence ID" value="KLO11236.1"/>
    <property type="molecule type" value="Genomic_DNA"/>
</dbReference>
<dbReference type="PANTHER" id="PTHR23063:SF60">
    <property type="entry name" value="LYSOPHOSPHATIDIC ACID:OLEOYL-COA ACYLTRANSFERASE 1"/>
    <property type="match status" value="1"/>
</dbReference>
<keyword evidence="1" id="KW-0808">Transferase</keyword>
<name>A0A0H2S2J8_9AGAM</name>
<dbReference type="PANTHER" id="PTHR23063">
    <property type="entry name" value="PHOSPHOLIPID ACYLTRANSFERASE"/>
    <property type="match status" value="1"/>
</dbReference>
<sequence length="385" mass="42010">MEKFSAYRDPGTGIQPFLRPVPPQESASSVAIILAPLLYALSTIRALLVICLTIIYVLLTKVIFIVLFPLAPLHRLATRYVTAVVARLTLFTVGLYWIPVEVVKRRKGRIASHEKWSPKPGDLIVSNWVSWLEVLWLVYRFDPMFILPLGIPLETSESSVPASPRTTPGRRTGTGSAGISATPVRAPSERAEITGFVEASLLRIVSLTGNVPPFGNRDKLESLKSLEDLRLKAKSAGRPIVVFPECTTSNGRGILRFGNVFKGISASSLKFTVFIMCARIDPPSAFAPTLSLSIPSAFLNPLSHIFSIASSPLPRAMSIRLLSPSDSPGSSTFQLNEFANSIGGNSDSLASICATLMGDIGRMKQVGLGWEDKTRFFDFFKSKRS</sequence>
<dbReference type="GO" id="GO:0006629">
    <property type="term" value="P:lipid metabolic process"/>
    <property type="evidence" value="ECO:0007669"/>
    <property type="project" value="UniProtKB-KW"/>
</dbReference>
<evidence type="ECO:0000256" key="5">
    <source>
        <dbReference type="ARBA" id="ARBA00023136"/>
    </source>
</evidence>
<dbReference type="OrthoDB" id="272512at2759"/>
<keyword evidence="2 8" id="KW-0812">Transmembrane</keyword>
<evidence type="ECO:0000256" key="6">
    <source>
        <dbReference type="ARBA" id="ARBA00023315"/>
    </source>
</evidence>
<keyword evidence="6" id="KW-0012">Acyltransferase</keyword>
<evidence type="ECO:0000256" key="8">
    <source>
        <dbReference type="SAM" id="Phobius"/>
    </source>
</evidence>
<keyword evidence="4" id="KW-0443">Lipid metabolism</keyword>
<reference evidence="9 10" key="1">
    <citation type="submission" date="2015-04" db="EMBL/GenBank/DDBJ databases">
        <title>Complete genome sequence of Schizopora paradoxa KUC8140, a cosmopolitan wood degrader in East Asia.</title>
        <authorList>
            <consortium name="DOE Joint Genome Institute"/>
            <person name="Min B."/>
            <person name="Park H."/>
            <person name="Jang Y."/>
            <person name="Kim J.-J."/>
            <person name="Kim K.H."/>
            <person name="Pangilinan J."/>
            <person name="Lipzen A."/>
            <person name="Riley R."/>
            <person name="Grigoriev I.V."/>
            <person name="Spatafora J.W."/>
            <person name="Choi I.-G."/>
        </authorList>
    </citation>
    <scope>NUCLEOTIDE SEQUENCE [LARGE SCALE GENOMIC DNA]</scope>
    <source>
        <strain evidence="9 10">KUC8140</strain>
    </source>
</reference>
<evidence type="ECO:0000256" key="2">
    <source>
        <dbReference type="ARBA" id="ARBA00022692"/>
    </source>
</evidence>
<feature type="transmembrane region" description="Helical" evidence="8">
    <location>
        <begin position="47"/>
        <end position="68"/>
    </location>
</feature>
<keyword evidence="5 8" id="KW-0472">Membrane</keyword>
<evidence type="ECO:0000313" key="9">
    <source>
        <dbReference type="EMBL" id="KLO11236.1"/>
    </source>
</evidence>
<accession>A0A0H2S2J8</accession>
<evidence type="ECO:0000256" key="1">
    <source>
        <dbReference type="ARBA" id="ARBA00022679"/>
    </source>
</evidence>
<dbReference type="STRING" id="27342.A0A0H2S2J8"/>
<dbReference type="FunCoup" id="A0A0H2S2J8">
    <property type="interactions" value="51"/>
</dbReference>
<keyword evidence="3 8" id="KW-1133">Transmembrane helix</keyword>
<organism evidence="9 10">
    <name type="scientific">Schizopora paradoxa</name>
    <dbReference type="NCBI Taxonomy" id="27342"/>
    <lineage>
        <taxon>Eukaryota</taxon>
        <taxon>Fungi</taxon>
        <taxon>Dikarya</taxon>
        <taxon>Basidiomycota</taxon>
        <taxon>Agaricomycotina</taxon>
        <taxon>Agaricomycetes</taxon>
        <taxon>Hymenochaetales</taxon>
        <taxon>Schizoporaceae</taxon>
        <taxon>Schizopora</taxon>
    </lineage>
</organism>
<protein>
    <recommendedName>
        <fullName evidence="11">Phospholipid/glycerol acyltransferase domain-containing protein</fullName>
    </recommendedName>
</protein>
<dbReference type="GO" id="GO:0016746">
    <property type="term" value="F:acyltransferase activity"/>
    <property type="evidence" value="ECO:0007669"/>
    <property type="project" value="UniProtKB-KW"/>
</dbReference>
<proteinExistence type="predicted"/>
<evidence type="ECO:0000256" key="7">
    <source>
        <dbReference type="SAM" id="MobiDB-lite"/>
    </source>
</evidence>
<evidence type="ECO:0000256" key="4">
    <source>
        <dbReference type="ARBA" id="ARBA00023098"/>
    </source>
</evidence>
<feature type="region of interest" description="Disordered" evidence="7">
    <location>
        <begin position="156"/>
        <end position="182"/>
    </location>
</feature>